<protein>
    <submittedName>
        <fullName evidence="3">Zinc ribbon domain-containing protein</fullName>
    </submittedName>
</protein>
<sequence length="147" mass="16437">MGYCSECGIENTDKSRYCSNCGKILIKEDNSKLKVKRLNLISICLGFAVWLIIIIFFTNIDSIIEIDSNLKAFEMFSALIIASGFTGFWVRNNWKSGALNGIILCFILSFVELINPGTYIIALPVYLIIGFIFGALGVKSSRYLKNL</sequence>
<feature type="transmembrane region" description="Helical" evidence="1">
    <location>
        <begin position="40"/>
        <end position="60"/>
    </location>
</feature>
<keyword evidence="5" id="KW-1185">Reference proteome</keyword>
<evidence type="ECO:0000313" key="5">
    <source>
        <dbReference type="Proteomes" id="UP001068021"/>
    </source>
</evidence>
<feature type="transmembrane region" description="Helical" evidence="1">
    <location>
        <begin position="120"/>
        <end position="138"/>
    </location>
</feature>
<feature type="transmembrane region" description="Helical" evidence="1">
    <location>
        <begin position="72"/>
        <end position="90"/>
    </location>
</feature>
<dbReference type="Proteomes" id="UP001068021">
    <property type="component" value="Unassembled WGS sequence"/>
</dbReference>
<dbReference type="Proteomes" id="UP001074446">
    <property type="component" value="Unassembled WGS sequence"/>
</dbReference>
<comment type="caution">
    <text evidence="3">The sequence shown here is derived from an EMBL/GenBank/DDBJ whole genome shotgun (WGS) entry which is preliminary data.</text>
</comment>
<feature type="transmembrane region" description="Helical" evidence="1">
    <location>
        <begin position="97"/>
        <end position="114"/>
    </location>
</feature>
<evidence type="ECO:0000313" key="4">
    <source>
        <dbReference type="EMBL" id="MCZ3372306.1"/>
    </source>
</evidence>
<evidence type="ECO:0000313" key="3">
    <source>
        <dbReference type="EMBL" id="MCZ3364552.1"/>
    </source>
</evidence>
<keyword evidence="1" id="KW-0472">Membrane</keyword>
<name>A0A9E4ZRT6_9EURY</name>
<gene>
    <name evidence="4" type="ORF">O3H35_06645</name>
    <name evidence="3" type="ORF">O3H54_01530</name>
</gene>
<evidence type="ECO:0000256" key="1">
    <source>
        <dbReference type="SAM" id="Phobius"/>
    </source>
</evidence>
<dbReference type="EMBL" id="JAPVER010000018">
    <property type="protein sequence ID" value="MCZ3364552.1"/>
    <property type="molecule type" value="Genomic_DNA"/>
</dbReference>
<dbReference type="EMBL" id="JAPVES010000030">
    <property type="protein sequence ID" value="MCZ3372306.1"/>
    <property type="molecule type" value="Genomic_DNA"/>
</dbReference>
<dbReference type="AlphaFoldDB" id="A0A9E4ZRT6"/>
<organism evidence="3 5">
    <name type="scientific">Methanobacterium veterum</name>
    <dbReference type="NCBI Taxonomy" id="408577"/>
    <lineage>
        <taxon>Archaea</taxon>
        <taxon>Methanobacteriati</taxon>
        <taxon>Methanobacteriota</taxon>
        <taxon>Methanomada group</taxon>
        <taxon>Methanobacteria</taxon>
        <taxon>Methanobacteriales</taxon>
        <taxon>Methanobacteriaceae</taxon>
        <taxon>Methanobacterium</taxon>
    </lineage>
</organism>
<keyword evidence="1" id="KW-1133">Transmembrane helix</keyword>
<evidence type="ECO:0000259" key="2">
    <source>
        <dbReference type="Pfam" id="PF13240"/>
    </source>
</evidence>
<accession>A0A9E4ZRT6</accession>
<proteinExistence type="predicted"/>
<feature type="domain" description="Zinc-ribbon" evidence="2">
    <location>
        <begin position="3"/>
        <end position="23"/>
    </location>
</feature>
<dbReference type="InterPro" id="IPR026870">
    <property type="entry name" value="Zinc_ribbon_dom"/>
</dbReference>
<reference evidence="3" key="1">
    <citation type="submission" date="2022-12" db="EMBL/GenBank/DDBJ databases">
        <title>Reclassification of two methanogenic archaea species isolated from the Kolyma lowland permafrost.</title>
        <authorList>
            <person name="Trubitsyn V.E."/>
            <person name="Rivkina E.M."/>
            <person name="Shcherbakova V.A."/>
        </authorList>
    </citation>
    <scope>NUCLEOTIDE SEQUENCE</scope>
    <source>
        <strain evidence="3">M2</strain>
        <strain evidence="4">MK4</strain>
    </source>
</reference>
<dbReference type="RefSeq" id="WP_048079903.1">
    <property type="nucleotide sequence ID" value="NZ_JAPVER010000018.1"/>
</dbReference>
<dbReference type="Pfam" id="PF13240">
    <property type="entry name" value="Zn_Ribbon_1"/>
    <property type="match status" value="1"/>
</dbReference>
<keyword evidence="1" id="KW-0812">Transmembrane</keyword>